<protein>
    <submittedName>
        <fullName evidence="1">Uncharacterized protein</fullName>
    </submittedName>
</protein>
<accession>A0ACB9B9J6</accession>
<dbReference type="Proteomes" id="UP001055879">
    <property type="component" value="Linkage Group LG06"/>
</dbReference>
<dbReference type="EMBL" id="CM042052">
    <property type="protein sequence ID" value="KAI3718599.1"/>
    <property type="molecule type" value="Genomic_DNA"/>
</dbReference>
<reference evidence="1 2" key="2">
    <citation type="journal article" date="2022" name="Mol. Ecol. Resour.">
        <title>The genomes of chicory, endive, great burdock and yacon provide insights into Asteraceae paleo-polyploidization history and plant inulin production.</title>
        <authorList>
            <person name="Fan W."/>
            <person name="Wang S."/>
            <person name="Wang H."/>
            <person name="Wang A."/>
            <person name="Jiang F."/>
            <person name="Liu H."/>
            <person name="Zhao H."/>
            <person name="Xu D."/>
            <person name="Zhang Y."/>
        </authorList>
    </citation>
    <scope>NUCLEOTIDE SEQUENCE [LARGE SCALE GENOMIC DNA]</scope>
    <source>
        <strain evidence="2">cv. Niubang</strain>
    </source>
</reference>
<comment type="caution">
    <text evidence="1">The sequence shown here is derived from an EMBL/GenBank/DDBJ whole genome shotgun (WGS) entry which is preliminary data.</text>
</comment>
<proteinExistence type="predicted"/>
<name>A0ACB9B9J6_ARCLA</name>
<sequence length="86" mass="9098">MVVNVRQRRGGGGGSRSINVGEERERQGGGIVGDGRGGGGAIDKLHFIGFHGQPQCQGSSPHGLLSKMVLTNIFIPQAHHEGEYYS</sequence>
<organism evidence="1 2">
    <name type="scientific">Arctium lappa</name>
    <name type="common">Greater burdock</name>
    <name type="synonym">Lappa major</name>
    <dbReference type="NCBI Taxonomy" id="4217"/>
    <lineage>
        <taxon>Eukaryota</taxon>
        <taxon>Viridiplantae</taxon>
        <taxon>Streptophyta</taxon>
        <taxon>Embryophyta</taxon>
        <taxon>Tracheophyta</taxon>
        <taxon>Spermatophyta</taxon>
        <taxon>Magnoliopsida</taxon>
        <taxon>eudicotyledons</taxon>
        <taxon>Gunneridae</taxon>
        <taxon>Pentapetalae</taxon>
        <taxon>asterids</taxon>
        <taxon>campanulids</taxon>
        <taxon>Asterales</taxon>
        <taxon>Asteraceae</taxon>
        <taxon>Carduoideae</taxon>
        <taxon>Cardueae</taxon>
        <taxon>Arctiinae</taxon>
        <taxon>Arctium</taxon>
    </lineage>
</organism>
<evidence type="ECO:0000313" key="1">
    <source>
        <dbReference type="EMBL" id="KAI3718599.1"/>
    </source>
</evidence>
<reference evidence="2" key="1">
    <citation type="journal article" date="2022" name="Mol. Ecol. Resour.">
        <title>The genomes of chicory, endive, great burdock and yacon provide insights into Asteraceae palaeo-polyploidization history and plant inulin production.</title>
        <authorList>
            <person name="Fan W."/>
            <person name="Wang S."/>
            <person name="Wang H."/>
            <person name="Wang A."/>
            <person name="Jiang F."/>
            <person name="Liu H."/>
            <person name="Zhao H."/>
            <person name="Xu D."/>
            <person name="Zhang Y."/>
        </authorList>
    </citation>
    <scope>NUCLEOTIDE SEQUENCE [LARGE SCALE GENOMIC DNA]</scope>
    <source>
        <strain evidence="2">cv. Niubang</strain>
    </source>
</reference>
<gene>
    <name evidence="1" type="ORF">L6452_19477</name>
</gene>
<keyword evidence="2" id="KW-1185">Reference proteome</keyword>
<evidence type="ECO:0000313" key="2">
    <source>
        <dbReference type="Proteomes" id="UP001055879"/>
    </source>
</evidence>